<dbReference type="Pfam" id="PF01814">
    <property type="entry name" value="Hemerythrin"/>
    <property type="match status" value="1"/>
</dbReference>
<dbReference type="AlphaFoldDB" id="A0AAW0GGN3"/>
<evidence type="ECO:0000313" key="3">
    <source>
        <dbReference type="Proteomes" id="UP001385951"/>
    </source>
</evidence>
<name>A0AAW0GGN3_9APHY</name>
<dbReference type="PANTHER" id="PTHR38048:SF1">
    <property type="entry name" value="HEMERYTHRIN-LIKE DOMAIN-CONTAINING PROTEIN"/>
    <property type="match status" value="1"/>
</dbReference>
<dbReference type="InterPro" id="IPR012312">
    <property type="entry name" value="Hemerythrin-like"/>
</dbReference>
<comment type="caution">
    <text evidence="2">The sequence shown here is derived from an EMBL/GenBank/DDBJ whole genome shotgun (WGS) entry which is preliminary data.</text>
</comment>
<accession>A0AAW0GGN3</accession>
<sequence length="212" mass="25378">MFADHTLLRHLCLIQRHAFSARPSTSFLRYRRRIHQRSVMSDPTCTNKSNLTTAQEERRWNRMSIQMQNFHNHFKLEFNALYEMADGSFNKRGLSLGLYLRQAEQLQRQLTLHHTIEERHIFPILAKRMPSFRNDEAHIKSHHGIHEGLDKLAQLLHKWKVEPSAYSPQEMRESLDSWREVLFKHLDEEVNDLSGENMKKYWTLEEMDILPM</sequence>
<organism evidence="2 3">
    <name type="scientific">Cerrena zonata</name>
    <dbReference type="NCBI Taxonomy" id="2478898"/>
    <lineage>
        <taxon>Eukaryota</taxon>
        <taxon>Fungi</taxon>
        <taxon>Dikarya</taxon>
        <taxon>Basidiomycota</taxon>
        <taxon>Agaricomycotina</taxon>
        <taxon>Agaricomycetes</taxon>
        <taxon>Polyporales</taxon>
        <taxon>Cerrenaceae</taxon>
        <taxon>Cerrena</taxon>
    </lineage>
</organism>
<dbReference type="EMBL" id="JASBNA010000004">
    <property type="protein sequence ID" value="KAK7692743.1"/>
    <property type="molecule type" value="Genomic_DNA"/>
</dbReference>
<reference evidence="2 3" key="1">
    <citation type="submission" date="2022-09" db="EMBL/GenBank/DDBJ databases">
        <authorList>
            <person name="Palmer J.M."/>
        </authorList>
    </citation>
    <scope>NUCLEOTIDE SEQUENCE [LARGE SCALE GENOMIC DNA]</scope>
    <source>
        <strain evidence="2 3">DSM 7382</strain>
    </source>
</reference>
<proteinExistence type="predicted"/>
<dbReference type="InterPro" id="IPR053206">
    <property type="entry name" value="Dimeric_xanthone_biosynth"/>
</dbReference>
<evidence type="ECO:0000259" key="1">
    <source>
        <dbReference type="Pfam" id="PF01814"/>
    </source>
</evidence>
<dbReference type="Gene3D" id="1.20.120.520">
    <property type="entry name" value="nmb1532 protein domain like"/>
    <property type="match status" value="1"/>
</dbReference>
<dbReference type="CDD" id="cd12108">
    <property type="entry name" value="Hr-like"/>
    <property type="match status" value="1"/>
</dbReference>
<evidence type="ECO:0000313" key="2">
    <source>
        <dbReference type="EMBL" id="KAK7692743.1"/>
    </source>
</evidence>
<protein>
    <recommendedName>
        <fullName evidence="1">Hemerythrin-like domain-containing protein</fullName>
    </recommendedName>
</protein>
<gene>
    <name evidence="2" type="ORF">QCA50_004376</name>
</gene>
<dbReference type="PANTHER" id="PTHR38048">
    <property type="entry name" value="EXPRESSED PROTEIN"/>
    <property type="match status" value="1"/>
</dbReference>
<feature type="domain" description="Hemerythrin-like" evidence="1">
    <location>
        <begin position="68"/>
        <end position="192"/>
    </location>
</feature>
<keyword evidence="3" id="KW-1185">Reference proteome</keyword>
<dbReference type="Proteomes" id="UP001385951">
    <property type="component" value="Unassembled WGS sequence"/>
</dbReference>